<dbReference type="Gene3D" id="1.10.287.950">
    <property type="entry name" value="Methyl-accepting chemotaxis protein"/>
    <property type="match status" value="1"/>
</dbReference>
<name>E8LYH5_9VIBR</name>
<keyword evidence="9" id="KW-1185">Reference proteome</keyword>
<keyword evidence="2 4" id="KW-0807">Transducer</keyword>
<dbReference type="GO" id="GO:0007165">
    <property type="term" value="P:signal transduction"/>
    <property type="evidence" value="ECO:0007669"/>
    <property type="project" value="UniProtKB-KW"/>
</dbReference>
<dbReference type="FunFam" id="1.10.287.950:FF:000001">
    <property type="entry name" value="Methyl-accepting chemotaxis sensory transducer"/>
    <property type="match status" value="1"/>
</dbReference>
<proteinExistence type="inferred from homology"/>
<dbReference type="OrthoDB" id="5593683at2"/>
<dbReference type="EMBL" id="AEVS01000090">
    <property type="protein sequence ID" value="EGA64263.1"/>
    <property type="molecule type" value="Genomic_DNA"/>
</dbReference>
<dbReference type="Pfam" id="PF00015">
    <property type="entry name" value="MCPsignal"/>
    <property type="match status" value="1"/>
</dbReference>
<reference evidence="8 9" key="1">
    <citation type="journal article" date="2012" name="Int. J. Syst. Evol. Microbiol.">
        <title>Vibrio caribbeanicus sp. nov., isolated from the marine sponge Scleritoderma cyanea.</title>
        <authorList>
            <person name="Hoffmann M."/>
            <person name="Monday S.R."/>
            <person name="Allard M.W."/>
            <person name="Strain E.A."/>
            <person name="Whittaker P."/>
            <person name="Naum M."/>
            <person name="McCarthy P.J."/>
            <person name="Lopez J.V."/>
            <person name="Fischer M."/>
            <person name="Brown E.W."/>
        </authorList>
    </citation>
    <scope>NUCLEOTIDE SEQUENCE [LARGE SCALE GENOMIC DNA]</scope>
    <source>
        <strain evidence="8 9">LMG 20546</strain>
    </source>
</reference>
<dbReference type="PROSITE" id="PS50111">
    <property type="entry name" value="CHEMOTAXIS_TRANSDUC_2"/>
    <property type="match status" value="1"/>
</dbReference>
<dbReference type="PANTHER" id="PTHR32089:SF33">
    <property type="entry name" value="TOXIN COREGULATED PILUS BIOSYNTHESIS PROTEIN I"/>
    <property type="match status" value="1"/>
</dbReference>
<dbReference type="SMART" id="SM00283">
    <property type="entry name" value="MA"/>
    <property type="match status" value="1"/>
</dbReference>
<keyword evidence="5" id="KW-0472">Membrane</keyword>
<dbReference type="Pfam" id="PF00672">
    <property type="entry name" value="HAMP"/>
    <property type="match status" value="1"/>
</dbReference>
<dbReference type="PROSITE" id="PS50885">
    <property type="entry name" value="HAMP"/>
    <property type="match status" value="1"/>
</dbReference>
<keyword evidence="5" id="KW-1133">Transmembrane helix</keyword>
<feature type="domain" description="Methyl-accepting transducer" evidence="6">
    <location>
        <begin position="270"/>
        <end position="506"/>
    </location>
</feature>
<gene>
    <name evidence="8" type="ORF">VIBR0546_02980</name>
</gene>
<organism evidence="8 9">
    <name type="scientific">Vibrio brasiliensis LMG 20546</name>
    <dbReference type="NCBI Taxonomy" id="945543"/>
    <lineage>
        <taxon>Bacteria</taxon>
        <taxon>Pseudomonadati</taxon>
        <taxon>Pseudomonadota</taxon>
        <taxon>Gammaproteobacteria</taxon>
        <taxon>Vibrionales</taxon>
        <taxon>Vibrionaceae</taxon>
        <taxon>Vibrio</taxon>
        <taxon>Vibrio oreintalis group</taxon>
    </lineage>
</organism>
<comment type="subcellular location">
    <subcellularLocation>
        <location evidence="1">Membrane</location>
    </subcellularLocation>
</comment>
<dbReference type="SUPFAM" id="SSF58104">
    <property type="entry name" value="Methyl-accepting chemotaxis protein (MCP) signaling domain"/>
    <property type="match status" value="1"/>
</dbReference>
<feature type="domain" description="HAMP" evidence="7">
    <location>
        <begin position="213"/>
        <end position="265"/>
    </location>
</feature>
<accession>E8LYH5</accession>
<evidence type="ECO:0000259" key="7">
    <source>
        <dbReference type="PROSITE" id="PS50885"/>
    </source>
</evidence>
<dbReference type="CDD" id="cd11386">
    <property type="entry name" value="MCP_signal"/>
    <property type="match status" value="1"/>
</dbReference>
<dbReference type="InterPro" id="IPR003660">
    <property type="entry name" value="HAMP_dom"/>
</dbReference>
<dbReference type="CDD" id="cd06225">
    <property type="entry name" value="HAMP"/>
    <property type="match status" value="1"/>
</dbReference>
<dbReference type="STRING" id="945543.VIBR0546_02980"/>
<evidence type="ECO:0000256" key="1">
    <source>
        <dbReference type="ARBA" id="ARBA00004370"/>
    </source>
</evidence>
<feature type="transmembrane region" description="Helical" evidence="5">
    <location>
        <begin position="12"/>
        <end position="31"/>
    </location>
</feature>
<evidence type="ECO:0000256" key="5">
    <source>
        <dbReference type="SAM" id="Phobius"/>
    </source>
</evidence>
<evidence type="ECO:0000259" key="6">
    <source>
        <dbReference type="PROSITE" id="PS50111"/>
    </source>
</evidence>
<dbReference type="SMART" id="SM00304">
    <property type="entry name" value="HAMP"/>
    <property type="match status" value="1"/>
</dbReference>
<comment type="caution">
    <text evidence="8">The sequence shown here is derived from an EMBL/GenBank/DDBJ whole genome shotgun (WGS) entry which is preliminary data.</text>
</comment>
<evidence type="ECO:0000256" key="3">
    <source>
        <dbReference type="ARBA" id="ARBA00029447"/>
    </source>
</evidence>
<dbReference type="Proteomes" id="UP000004371">
    <property type="component" value="Unassembled WGS sequence"/>
</dbReference>
<evidence type="ECO:0000256" key="2">
    <source>
        <dbReference type="ARBA" id="ARBA00023224"/>
    </source>
</evidence>
<dbReference type="InterPro" id="IPR004089">
    <property type="entry name" value="MCPsignal_dom"/>
</dbReference>
<evidence type="ECO:0000313" key="8">
    <source>
        <dbReference type="EMBL" id="EGA64263.1"/>
    </source>
</evidence>
<dbReference type="GO" id="GO:0006935">
    <property type="term" value="P:chemotaxis"/>
    <property type="evidence" value="ECO:0007669"/>
    <property type="project" value="UniProtKB-ARBA"/>
</dbReference>
<comment type="similarity">
    <text evidence="3">Belongs to the methyl-accepting chemotaxis (MCP) protein family.</text>
</comment>
<dbReference type="eggNOG" id="COG0840">
    <property type="taxonomic scope" value="Bacteria"/>
</dbReference>
<dbReference type="RefSeq" id="WP_006880903.1">
    <property type="nucleotide sequence ID" value="NZ_AEVS01000090.1"/>
</dbReference>
<evidence type="ECO:0000256" key="4">
    <source>
        <dbReference type="PROSITE-ProRule" id="PRU00284"/>
    </source>
</evidence>
<protein>
    <submittedName>
        <fullName evidence="8">Sensor protein TorS</fullName>
    </submittedName>
</protein>
<dbReference type="GO" id="GO:0016020">
    <property type="term" value="C:membrane"/>
    <property type="evidence" value="ECO:0007669"/>
    <property type="project" value="UniProtKB-SubCell"/>
</dbReference>
<evidence type="ECO:0000313" key="9">
    <source>
        <dbReference type="Proteomes" id="UP000004371"/>
    </source>
</evidence>
<keyword evidence="5" id="KW-0812">Transmembrane</keyword>
<feature type="transmembrane region" description="Helical" evidence="5">
    <location>
        <begin position="192"/>
        <end position="216"/>
    </location>
</feature>
<dbReference type="PANTHER" id="PTHR32089">
    <property type="entry name" value="METHYL-ACCEPTING CHEMOTAXIS PROTEIN MCPB"/>
    <property type="match status" value="1"/>
</dbReference>
<sequence>MQLSLKSLSIRTQVLLPVLFTAVTLFIALSFTKRQLESEDAVVNEIIESLMFYKATLTELDDQVYPLKLDAVYSMYDESSREAFIFKLKSAYVGIENKLTEIDARETFVEQVTVVRAAVKEYLDYSHQALELFERQKQGTVTLEEYDSFIIDYRQAGKRMTDSIDSLSHQIYEFASDYIASSSKRKFEVERLAHVLMASVFILSLFVAWLLSGMIVHPINKLQQVMHRLAHGELSVRTEVKGRNEISQLSNDINLTAKQLHHTVDALTRISDEVAAASTQLASVMEQSQKNAEKELAEIELIVSAVNQLASTASNVSSNAQLADSRADDAEQLATSGLGLFEESHKANVRMITAIKDAAQVVVKLKSQSEQVNDVIEVISDVSEQTNLLALNAAIEAARAGESGRGFAVVADEVRKLAATTRQSAGEIQTIIEELQKQSSLANDSMQLGLGLLNKNNQLSEQANSVLQGITETVCSINEVNSQVATAAEQQSQVTSEINDNVATMSQLINQNVCGIRQSASASEGLSQLAEKQKEQLAFFKL</sequence>
<dbReference type="AlphaFoldDB" id="E8LYH5"/>